<dbReference type="AlphaFoldDB" id="A0A448MVY4"/>
<dbReference type="InterPro" id="IPR036388">
    <property type="entry name" value="WH-like_DNA-bd_sf"/>
</dbReference>
<evidence type="ECO:0000256" key="2">
    <source>
        <dbReference type="ARBA" id="ARBA00023125"/>
    </source>
</evidence>
<dbReference type="Pfam" id="PF00392">
    <property type="entry name" value="GntR"/>
    <property type="match status" value="1"/>
</dbReference>
<dbReference type="PANTHER" id="PTHR38445:SF7">
    <property type="entry name" value="GNTR-FAMILY TRANSCRIPTIONAL REGULATOR"/>
    <property type="match status" value="1"/>
</dbReference>
<proteinExistence type="predicted"/>
<sequence>MDVVLSNTAGIPIYVQIEDQIKAAILRGEVSEGEALPSIRALARDLRVSVITTTRAYAELVAGGLVANVPGKGYFVLPRDAELVREQVLREVETHFANGVAVARLADVDDDEIRSILELALTQREDA</sequence>
<feature type="domain" description="HTH gntR-type" evidence="4">
    <location>
        <begin position="11"/>
        <end position="79"/>
    </location>
</feature>
<dbReference type="CDD" id="cd07377">
    <property type="entry name" value="WHTH_GntR"/>
    <property type="match status" value="1"/>
</dbReference>
<keyword evidence="2" id="KW-0238">DNA-binding</keyword>
<dbReference type="GO" id="GO:0003677">
    <property type="term" value="F:DNA binding"/>
    <property type="evidence" value="ECO:0007669"/>
    <property type="project" value="UniProtKB-KW"/>
</dbReference>
<dbReference type="EMBL" id="CP072385">
    <property type="protein sequence ID" value="QUC10658.1"/>
    <property type="molecule type" value="Genomic_DNA"/>
</dbReference>
<evidence type="ECO:0000256" key="1">
    <source>
        <dbReference type="ARBA" id="ARBA00023015"/>
    </source>
</evidence>
<dbReference type="InterPro" id="IPR000524">
    <property type="entry name" value="Tscrpt_reg_HTH_GntR"/>
</dbReference>
<dbReference type="SUPFAM" id="SSF46785">
    <property type="entry name" value="Winged helix' DNA-binding domain"/>
    <property type="match status" value="1"/>
</dbReference>
<name>A0A448MVY4_9ACTN</name>
<dbReference type="InterPro" id="IPR036390">
    <property type="entry name" value="WH_DNA-bd_sf"/>
</dbReference>
<protein>
    <submittedName>
        <fullName evidence="5">GntR family transcriptional regulator</fullName>
    </submittedName>
    <submittedName>
        <fullName evidence="6">HTH-type transcriptional repressor yvoA</fullName>
    </submittedName>
</protein>
<evidence type="ECO:0000313" key="5">
    <source>
        <dbReference type="EMBL" id="QUC10658.1"/>
    </source>
</evidence>
<organism evidence="6 7">
    <name type="scientific">Arachnia propionica</name>
    <dbReference type="NCBI Taxonomy" id="1750"/>
    <lineage>
        <taxon>Bacteria</taxon>
        <taxon>Bacillati</taxon>
        <taxon>Actinomycetota</taxon>
        <taxon>Actinomycetes</taxon>
        <taxon>Propionibacteriales</taxon>
        <taxon>Propionibacteriaceae</taxon>
        <taxon>Arachnia</taxon>
    </lineage>
</organism>
<dbReference type="Proteomes" id="UP000677180">
    <property type="component" value="Chromosome"/>
</dbReference>
<dbReference type="EMBL" id="LR134406">
    <property type="protein sequence ID" value="VEH69286.1"/>
    <property type="molecule type" value="Genomic_DNA"/>
</dbReference>
<gene>
    <name evidence="6" type="primary">yvoA_2</name>
    <name evidence="5" type="ORF">J5A53_12900</name>
    <name evidence="6" type="ORF">NCTC12967_00552</name>
</gene>
<evidence type="ECO:0000313" key="7">
    <source>
        <dbReference type="Proteomes" id="UP000273044"/>
    </source>
</evidence>
<reference evidence="5" key="2">
    <citation type="submission" date="2021-03" db="EMBL/GenBank/DDBJ databases">
        <title>Human Oral Microbial Genomes.</title>
        <authorList>
            <person name="Johnston C.D."/>
            <person name="Chen T."/>
            <person name="Dewhirst F.E."/>
        </authorList>
    </citation>
    <scope>NUCLEOTIDE SEQUENCE</scope>
    <source>
        <strain evidence="5">F0714</strain>
    </source>
</reference>
<dbReference type="PANTHER" id="PTHR38445">
    <property type="entry name" value="HTH-TYPE TRANSCRIPTIONAL REPRESSOR YTRA"/>
    <property type="match status" value="1"/>
</dbReference>
<dbReference type="GO" id="GO:0003700">
    <property type="term" value="F:DNA-binding transcription factor activity"/>
    <property type="evidence" value="ECO:0007669"/>
    <property type="project" value="InterPro"/>
</dbReference>
<dbReference type="PROSITE" id="PS50949">
    <property type="entry name" value="HTH_GNTR"/>
    <property type="match status" value="1"/>
</dbReference>
<dbReference type="OMA" id="AIPSMRK"/>
<dbReference type="GeneID" id="64406048"/>
<evidence type="ECO:0000313" key="6">
    <source>
        <dbReference type="EMBL" id="VEH69286.1"/>
    </source>
</evidence>
<dbReference type="SMART" id="SM00345">
    <property type="entry name" value="HTH_GNTR"/>
    <property type="match status" value="1"/>
</dbReference>
<evidence type="ECO:0000259" key="4">
    <source>
        <dbReference type="PROSITE" id="PS50949"/>
    </source>
</evidence>
<evidence type="ECO:0000256" key="3">
    <source>
        <dbReference type="ARBA" id="ARBA00023163"/>
    </source>
</evidence>
<accession>A0A448MVY4</accession>
<keyword evidence="1" id="KW-0805">Transcription regulation</keyword>
<dbReference type="Proteomes" id="UP000273044">
    <property type="component" value="Chromosome"/>
</dbReference>
<reference evidence="6 7" key="1">
    <citation type="submission" date="2018-12" db="EMBL/GenBank/DDBJ databases">
        <authorList>
            <consortium name="Pathogen Informatics"/>
        </authorList>
    </citation>
    <scope>NUCLEOTIDE SEQUENCE [LARGE SCALE GENOMIC DNA]</scope>
    <source>
        <strain evidence="6 7">NCTC12967</strain>
    </source>
</reference>
<keyword evidence="7" id="KW-1185">Reference proteome</keyword>
<dbReference type="Gene3D" id="1.10.10.10">
    <property type="entry name" value="Winged helix-like DNA-binding domain superfamily/Winged helix DNA-binding domain"/>
    <property type="match status" value="1"/>
</dbReference>
<dbReference type="RefSeq" id="WP_014845684.1">
    <property type="nucleotide sequence ID" value="NZ_CP040007.1"/>
</dbReference>
<keyword evidence="3" id="KW-0804">Transcription</keyword>